<keyword evidence="2" id="KW-1185">Reference proteome</keyword>
<accession>A0A9P6K9J9</accession>
<comment type="caution">
    <text evidence="1">The sequence shown here is derived from an EMBL/GenBank/DDBJ whole genome shotgun (WGS) entry which is preliminary data.</text>
</comment>
<dbReference type="Proteomes" id="UP000780801">
    <property type="component" value="Unassembled WGS sequence"/>
</dbReference>
<dbReference type="GO" id="GO:0003677">
    <property type="term" value="F:DNA binding"/>
    <property type="evidence" value="ECO:0007669"/>
    <property type="project" value="InterPro"/>
</dbReference>
<name>A0A9P6K9J9_9FUNG</name>
<dbReference type="AlphaFoldDB" id="A0A9P6K9J9"/>
<sequence length="88" mass="9791">MLLRDQDLRGLNISDLFNIQQQHPVKGSSLASGLVFCISHDRKEPVPDFSDTSDWYKVKLFVGSGESTNALSVNTQRLSYSAIMLACE</sequence>
<feature type="non-terminal residue" evidence="1">
    <location>
        <position position="88"/>
    </location>
</feature>
<dbReference type="InterPro" id="IPR038279">
    <property type="entry name" value="Ndc10_dom2_sf"/>
</dbReference>
<dbReference type="Gene3D" id="1.10.443.20">
    <property type="entry name" value="Centromere DNA-binding protein complex CBF3 subunit, domain 2"/>
    <property type="match status" value="1"/>
</dbReference>
<proteinExistence type="predicted"/>
<evidence type="ECO:0000313" key="1">
    <source>
        <dbReference type="EMBL" id="KAF9562915.1"/>
    </source>
</evidence>
<organism evidence="1 2">
    <name type="scientific">Lunasporangiospora selenospora</name>
    <dbReference type="NCBI Taxonomy" id="979761"/>
    <lineage>
        <taxon>Eukaryota</taxon>
        <taxon>Fungi</taxon>
        <taxon>Fungi incertae sedis</taxon>
        <taxon>Mucoromycota</taxon>
        <taxon>Mortierellomycotina</taxon>
        <taxon>Mortierellomycetes</taxon>
        <taxon>Mortierellales</taxon>
        <taxon>Mortierellaceae</taxon>
        <taxon>Lunasporangiospora</taxon>
    </lineage>
</organism>
<protein>
    <submittedName>
        <fullName evidence="1">Uncharacterized protein</fullName>
    </submittedName>
</protein>
<reference evidence="1" key="1">
    <citation type="journal article" date="2020" name="Fungal Divers.">
        <title>Resolving the Mortierellaceae phylogeny through synthesis of multi-gene phylogenetics and phylogenomics.</title>
        <authorList>
            <person name="Vandepol N."/>
            <person name="Liber J."/>
            <person name="Desiro A."/>
            <person name="Na H."/>
            <person name="Kennedy M."/>
            <person name="Barry K."/>
            <person name="Grigoriev I.V."/>
            <person name="Miller A.N."/>
            <person name="O'Donnell K."/>
            <person name="Stajich J.E."/>
            <person name="Bonito G."/>
        </authorList>
    </citation>
    <scope>NUCLEOTIDE SEQUENCE</scope>
    <source>
        <strain evidence="1">KOD1015</strain>
    </source>
</reference>
<dbReference type="EMBL" id="JAABOA010006382">
    <property type="protein sequence ID" value="KAF9562915.1"/>
    <property type="molecule type" value="Genomic_DNA"/>
</dbReference>
<evidence type="ECO:0000313" key="2">
    <source>
        <dbReference type="Proteomes" id="UP000780801"/>
    </source>
</evidence>
<gene>
    <name evidence="1" type="ORF">BGW38_008966</name>
</gene>
<dbReference type="OrthoDB" id="2409254at2759"/>